<sequence>MYVNRQVDTGAVALTPTLRKASSVAATNPKTTKKKATIFSFSRQLNKRLMKDC</sequence>
<dbReference type="EMBL" id="JAUSUD010000010">
    <property type="protein sequence ID" value="MDQ0231162.1"/>
    <property type="molecule type" value="Genomic_DNA"/>
</dbReference>
<protein>
    <submittedName>
        <fullName evidence="1">Uncharacterized protein</fullName>
    </submittedName>
</protein>
<proteinExistence type="predicted"/>
<accession>A0ABT9ZFV4</accession>
<name>A0ABT9ZFV4_9BACI</name>
<organism evidence="1 2">
    <name type="scientific">Metabacillus malikii</name>
    <dbReference type="NCBI Taxonomy" id="1504265"/>
    <lineage>
        <taxon>Bacteria</taxon>
        <taxon>Bacillati</taxon>
        <taxon>Bacillota</taxon>
        <taxon>Bacilli</taxon>
        <taxon>Bacillales</taxon>
        <taxon>Bacillaceae</taxon>
        <taxon>Metabacillus</taxon>
    </lineage>
</organism>
<dbReference type="Proteomes" id="UP001234495">
    <property type="component" value="Unassembled WGS sequence"/>
</dbReference>
<comment type="caution">
    <text evidence="1">The sequence shown here is derived from an EMBL/GenBank/DDBJ whole genome shotgun (WGS) entry which is preliminary data.</text>
</comment>
<reference evidence="1 2" key="1">
    <citation type="submission" date="2023-07" db="EMBL/GenBank/DDBJ databases">
        <title>Genomic Encyclopedia of Type Strains, Phase IV (KMG-IV): sequencing the most valuable type-strain genomes for metagenomic binning, comparative biology and taxonomic classification.</title>
        <authorList>
            <person name="Goeker M."/>
        </authorList>
    </citation>
    <scope>NUCLEOTIDE SEQUENCE [LARGE SCALE GENOMIC DNA]</scope>
    <source>
        <strain evidence="1 2">DSM 29005</strain>
    </source>
</reference>
<evidence type="ECO:0000313" key="2">
    <source>
        <dbReference type="Proteomes" id="UP001234495"/>
    </source>
</evidence>
<evidence type="ECO:0000313" key="1">
    <source>
        <dbReference type="EMBL" id="MDQ0231162.1"/>
    </source>
</evidence>
<keyword evidence="2" id="KW-1185">Reference proteome</keyword>
<gene>
    <name evidence="1" type="ORF">J2S19_002424</name>
</gene>